<dbReference type="Proteomes" id="UP000007431">
    <property type="component" value="Unassembled WGS sequence"/>
</dbReference>
<dbReference type="EMBL" id="GL377311">
    <property type="protein sequence ID" value="EFI93184.1"/>
    <property type="molecule type" value="Genomic_DNA"/>
</dbReference>
<protein>
    <submittedName>
        <fullName evidence="2">Uncharacterized protein</fullName>
    </submittedName>
</protein>
<proteinExistence type="predicted"/>
<organism evidence="3">
    <name type="scientific">Schizophyllum commune (strain H4-8 / FGSC 9210)</name>
    <name type="common">Split gill fungus</name>
    <dbReference type="NCBI Taxonomy" id="578458"/>
    <lineage>
        <taxon>Eukaryota</taxon>
        <taxon>Fungi</taxon>
        <taxon>Dikarya</taxon>
        <taxon>Basidiomycota</taxon>
        <taxon>Agaricomycotina</taxon>
        <taxon>Agaricomycetes</taxon>
        <taxon>Agaricomycetidae</taxon>
        <taxon>Agaricales</taxon>
        <taxon>Schizophyllaceae</taxon>
        <taxon>Schizophyllum</taxon>
    </lineage>
</organism>
<dbReference type="STRING" id="578458.D8QFT5"/>
<accession>D8QFT5</accession>
<dbReference type="OMA" id="IHYLAHE"/>
<feature type="region of interest" description="Disordered" evidence="1">
    <location>
        <begin position="1"/>
        <end position="344"/>
    </location>
</feature>
<sequence>MPVPTSTHRPPPRPILKASHSAGPPSTHSHLQPPHERAFPTSSSGPPTPSRGVHFPPSPRLTRTFSAHPPSDYDRSPIVVAPNTCALPERFGRVYTGEEDKATARSARSPRVENRGNGYGFPTHPQYGYAPCPPLTPDASSESDDSDACASPPPDLVVAGAHSLPSLSGAHTVSGPRRNAGAYTSRNAYPTPDAVPISGAHSIPSLAFLPHAPKSARHGPASSESEDEDDEEGGRAPTPTPRSCNGARIPRSGSSGTIKAPRRATPSASGTIGASSTTRTDSSNTRTVTSTARTDSSNTRTDSPHTITPRKAGSSSAPNSPRRRRKPVSTSSFSMAEEDCLGGF</sequence>
<feature type="compositionally biased region" description="Polar residues" evidence="1">
    <location>
        <begin position="292"/>
        <end position="306"/>
    </location>
</feature>
<feature type="compositionally biased region" description="Low complexity" evidence="1">
    <location>
        <begin position="264"/>
        <end position="291"/>
    </location>
</feature>
<dbReference type="GeneID" id="9592142"/>
<evidence type="ECO:0000313" key="2">
    <source>
        <dbReference type="EMBL" id="EFI93184.1"/>
    </source>
</evidence>
<gene>
    <name evidence="2" type="ORF">SCHCODRAFT_237452</name>
</gene>
<dbReference type="HOGENOM" id="CLU_806881_0_0_1"/>
<dbReference type="OrthoDB" id="3204502at2759"/>
<dbReference type="RefSeq" id="XP_003028087.1">
    <property type="nucleotide sequence ID" value="XM_003028041.1"/>
</dbReference>
<dbReference type="VEuPathDB" id="FungiDB:SCHCODRAFT_02602402"/>
<name>D8QFT5_SCHCM</name>
<evidence type="ECO:0000313" key="3">
    <source>
        <dbReference type="Proteomes" id="UP000007431"/>
    </source>
</evidence>
<feature type="compositionally biased region" description="Basic and acidic residues" evidence="1">
    <location>
        <begin position="90"/>
        <end position="103"/>
    </location>
</feature>
<dbReference type="AlphaFoldDB" id="D8QFT5"/>
<keyword evidence="3" id="KW-1185">Reference proteome</keyword>
<reference evidence="2 3" key="1">
    <citation type="journal article" date="2010" name="Nat. Biotechnol.">
        <title>Genome sequence of the model mushroom Schizophyllum commune.</title>
        <authorList>
            <person name="Ohm R.A."/>
            <person name="de Jong J.F."/>
            <person name="Lugones L.G."/>
            <person name="Aerts A."/>
            <person name="Kothe E."/>
            <person name="Stajich J.E."/>
            <person name="de Vries R.P."/>
            <person name="Record E."/>
            <person name="Levasseur A."/>
            <person name="Baker S.E."/>
            <person name="Bartholomew K.A."/>
            <person name="Coutinho P.M."/>
            <person name="Erdmann S."/>
            <person name="Fowler T.J."/>
            <person name="Gathman A.C."/>
            <person name="Lombard V."/>
            <person name="Henrissat B."/>
            <person name="Knabe N."/>
            <person name="Kuees U."/>
            <person name="Lilly W.W."/>
            <person name="Lindquist E."/>
            <person name="Lucas S."/>
            <person name="Magnuson J.K."/>
            <person name="Piumi F."/>
            <person name="Raudaskoski M."/>
            <person name="Salamov A."/>
            <person name="Schmutz J."/>
            <person name="Schwarze F.W.M.R."/>
            <person name="vanKuyk P.A."/>
            <person name="Horton J.S."/>
            <person name="Grigoriev I.V."/>
            <person name="Woesten H.A.B."/>
        </authorList>
    </citation>
    <scope>NUCLEOTIDE SEQUENCE [LARGE SCALE GENOMIC DNA]</scope>
    <source>
        <strain evidence="3">H4-8 / FGSC 9210</strain>
    </source>
</reference>
<evidence type="ECO:0000256" key="1">
    <source>
        <dbReference type="SAM" id="MobiDB-lite"/>
    </source>
</evidence>
<dbReference type="KEGG" id="scm:SCHCO_02602402"/>
<dbReference type="InParanoid" id="D8QFT5"/>